<organism evidence="2">
    <name type="scientific">freshwater metagenome</name>
    <dbReference type="NCBI Taxonomy" id="449393"/>
    <lineage>
        <taxon>unclassified sequences</taxon>
        <taxon>metagenomes</taxon>
        <taxon>ecological metagenomes</taxon>
    </lineage>
</organism>
<dbReference type="PROSITE" id="PS51502">
    <property type="entry name" value="S_R_A_B_BARREL"/>
    <property type="match status" value="1"/>
</dbReference>
<dbReference type="AlphaFoldDB" id="A0A6J6B8A5"/>
<evidence type="ECO:0000313" key="2">
    <source>
        <dbReference type="EMBL" id="CAB4534964.1"/>
    </source>
</evidence>
<reference evidence="2" key="1">
    <citation type="submission" date="2020-05" db="EMBL/GenBank/DDBJ databases">
        <authorList>
            <person name="Chiriac C."/>
            <person name="Salcher M."/>
            <person name="Ghai R."/>
            <person name="Kavagutti S V."/>
        </authorList>
    </citation>
    <scope>NUCLEOTIDE SEQUENCE</scope>
</reference>
<dbReference type="EMBL" id="CAEZSE010000078">
    <property type="protein sequence ID" value="CAB4534964.1"/>
    <property type="molecule type" value="Genomic_DNA"/>
</dbReference>
<name>A0A6J6B8A5_9ZZZZ</name>
<proteinExistence type="predicted"/>
<dbReference type="Pfam" id="PF07876">
    <property type="entry name" value="Dabb"/>
    <property type="match status" value="1"/>
</dbReference>
<sequence>MLQHVVAITWNDQVPDNYAEVITAVLKDMASKIPSVRDYHCGPDLGVSAPTNSNYLIAATFDDVAGWRAYDEDPLHNEIRAKYFKPYIASRAASQISF</sequence>
<dbReference type="SUPFAM" id="SSF54909">
    <property type="entry name" value="Dimeric alpha+beta barrel"/>
    <property type="match status" value="1"/>
</dbReference>
<feature type="domain" description="Stress-response A/B barrel" evidence="1">
    <location>
        <begin position="2"/>
        <end position="96"/>
    </location>
</feature>
<evidence type="ECO:0000313" key="3">
    <source>
        <dbReference type="EMBL" id="CAB4814614.1"/>
    </source>
</evidence>
<dbReference type="InterPro" id="IPR011008">
    <property type="entry name" value="Dimeric_a/b-barrel"/>
</dbReference>
<dbReference type="InterPro" id="IPR013097">
    <property type="entry name" value="Dabb"/>
</dbReference>
<dbReference type="EMBL" id="CAFAAP010000240">
    <property type="protein sequence ID" value="CAB4814614.1"/>
    <property type="molecule type" value="Genomic_DNA"/>
</dbReference>
<gene>
    <name evidence="2" type="ORF">UFOPK1353_00590</name>
    <name evidence="3" type="ORF">UFOPK3026_01332</name>
</gene>
<accession>A0A6J6B8A5</accession>
<protein>
    <submittedName>
        <fullName evidence="2">Unannotated protein</fullName>
    </submittedName>
</protein>
<dbReference type="Gene3D" id="3.30.70.100">
    <property type="match status" value="1"/>
</dbReference>
<dbReference type="SMART" id="SM00886">
    <property type="entry name" value="Dabb"/>
    <property type="match status" value="1"/>
</dbReference>
<evidence type="ECO:0000259" key="1">
    <source>
        <dbReference type="PROSITE" id="PS51502"/>
    </source>
</evidence>